<dbReference type="InterPro" id="IPR002293">
    <property type="entry name" value="AA/rel_permease1"/>
</dbReference>
<comment type="subcellular location">
    <subcellularLocation>
        <location evidence="1">Cell membrane</location>
        <topology evidence="1">Multi-pass membrane protein</topology>
    </subcellularLocation>
</comment>
<comment type="caution">
    <text evidence="7">The sequence shown here is derived from an EMBL/GenBank/DDBJ whole genome shotgun (WGS) entry which is preliminary data.</text>
</comment>
<reference evidence="7 8" key="2">
    <citation type="submission" date="2020-01" db="EMBL/GenBank/DDBJ databases">
        <title>Microvirga sp. nov., an arsenate reduction bacterium isolated from Tibet hotspring sediments.</title>
        <authorList>
            <person name="Xian W.-D."/>
            <person name="Li W.-J."/>
        </authorList>
    </citation>
    <scope>NUCLEOTIDE SEQUENCE [LARGE SCALE GENOMIC DNA]</scope>
    <source>
        <strain evidence="7 8">KCTC 23863</strain>
    </source>
</reference>
<feature type="transmembrane region" description="Helical" evidence="6">
    <location>
        <begin position="52"/>
        <end position="74"/>
    </location>
</feature>
<dbReference type="GO" id="GO:0005886">
    <property type="term" value="C:plasma membrane"/>
    <property type="evidence" value="ECO:0007669"/>
    <property type="project" value="UniProtKB-SubCell"/>
</dbReference>
<keyword evidence="2" id="KW-1003">Cell membrane</keyword>
<dbReference type="EMBL" id="WURB01000005">
    <property type="protein sequence ID" value="MXQ11508.1"/>
    <property type="molecule type" value="Genomic_DNA"/>
</dbReference>
<feature type="transmembrane region" description="Helical" evidence="6">
    <location>
        <begin position="394"/>
        <end position="416"/>
    </location>
</feature>
<evidence type="ECO:0000256" key="3">
    <source>
        <dbReference type="ARBA" id="ARBA00022692"/>
    </source>
</evidence>
<organism evidence="7 8">
    <name type="scientific">Microvirga makkahensis</name>
    <dbReference type="NCBI Taxonomy" id="1128670"/>
    <lineage>
        <taxon>Bacteria</taxon>
        <taxon>Pseudomonadati</taxon>
        <taxon>Pseudomonadota</taxon>
        <taxon>Alphaproteobacteria</taxon>
        <taxon>Hyphomicrobiales</taxon>
        <taxon>Methylobacteriaceae</taxon>
        <taxon>Microvirga</taxon>
    </lineage>
</organism>
<dbReference type="Gene3D" id="1.20.1740.10">
    <property type="entry name" value="Amino acid/polyamine transporter I"/>
    <property type="match status" value="1"/>
</dbReference>
<feature type="transmembrane region" description="Helical" evidence="6">
    <location>
        <begin position="201"/>
        <end position="220"/>
    </location>
</feature>
<evidence type="ECO:0000256" key="4">
    <source>
        <dbReference type="ARBA" id="ARBA00022989"/>
    </source>
</evidence>
<sequence>MTDAAGIYGEKERPELHRSIGPFQMTLYGLGSMLGSGIYGLIGQAAGQVGNAIWLAFLVALVAALLTALTYASLGSRYPRAGGAAYVAERAYRSPLVGFVVGLAVACSALTSVATQSRVFAANLASLTGSGEETVTLLALGFLLLLTGLVLRGIRESMWVNVLCTCIEAGGLLLVVAVGISSWGSVDLLEIPPPGEGASDVMVLLVLQGAVLTFFAFLGFEDTINVAEECRDPERTIPIGLIAAMAISAVIYVAVSITAVSVLPWRELAAAPGPLTTVMEKAAPWLPPIVYTAITLFAVGNTALVNYVTASRLAYGMAHQGLLPAWLGRVHERRRTPHLAILALFAVAAPIAVIGTIAQLASATVLLLLTVFASLNGALVILKNRDGEPRGRFEIPQALPILGTLVCAGLVIVRVAAGDWRAPALAGALLAGILLLYVLFRPMARQARG</sequence>
<dbReference type="Proteomes" id="UP000436483">
    <property type="component" value="Unassembled WGS sequence"/>
</dbReference>
<feature type="transmembrane region" description="Helical" evidence="6">
    <location>
        <begin position="158"/>
        <end position="181"/>
    </location>
</feature>
<dbReference type="OrthoDB" id="9762947at2"/>
<keyword evidence="8" id="KW-1185">Reference proteome</keyword>
<evidence type="ECO:0000256" key="6">
    <source>
        <dbReference type="SAM" id="Phobius"/>
    </source>
</evidence>
<proteinExistence type="predicted"/>
<evidence type="ECO:0000313" key="7">
    <source>
        <dbReference type="EMBL" id="MXQ11508.1"/>
    </source>
</evidence>
<feature type="transmembrane region" description="Helical" evidence="6">
    <location>
        <begin position="422"/>
        <end position="440"/>
    </location>
</feature>
<keyword evidence="4 6" id="KW-1133">Transmembrane helix</keyword>
<gene>
    <name evidence="7" type="ORF">GR328_08565</name>
</gene>
<dbReference type="PANTHER" id="PTHR42770:SF7">
    <property type="entry name" value="MEMBRANE PROTEIN"/>
    <property type="match status" value="1"/>
</dbReference>
<evidence type="ECO:0000256" key="2">
    <source>
        <dbReference type="ARBA" id="ARBA00022475"/>
    </source>
</evidence>
<dbReference type="PANTHER" id="PTHR42770">
    <property type="entry name" value="AMINO ACID TRANSPORTER-RELATED"/>
    <property type="match status" value="1"/>
</dbReference>
<dbReference type="Pfam" id="PF13520">
    <property type="entry name" value="AA_permease_2"/>
    <property type="match status" value="1"/>
</dbReference>
<evidence type="ECO:0000256" key="5">
    <source>
        <dbReference type="ARBA" id="ARBA00023136"/>
    </source>
</evidence>
<feature type="transmembrane region" description="Helical" evidence="6">
    <location>
        <begin position="241"/>
        <end position="265"/>
    </location>
</feature>
<dbReference type="AlphaFoldDB" id="A0A7X3SNS5"/>
<reference evidence="7 8" key="1">
    <citation type="submission" date="2019-12" db="EMBL/GenBank/DDBJ databases">
        <authorList>
            <person name="Yuan C.-G."/>
        </authorList>
    </citation>
    <scope>NUCLEOTIDE SEQUENCE [LARGE SCALE GENOMIC DNA]</scope>
    <source>
        <strain evidence="7 8">KCTC 23863</strain>
    </source>
</reference>
<protein>
    <submittedName>
        <fullName evidence="7">Amino acid permease</fullName>
    </submittedName>
</protein>
<evidence type="ECO:0000256" key="1">
    <source>
        <dbReference type="ARBA" id="ARBA00004651"/>
    </source>
</evidence>
<dbReference type="PIRSF" id="PIRSF006060">
    <property type="entry name" value="AA_transporter"/>
    <property type="match status" value="1"/>
</dbReference>
<feature type="transmembrane region" description="Helical" evidence="6">
    <location>
        <begin position="134"/>
        <end position="151"/>
    </location>
</feature>
<keyword evidence="3 6" id="KW-0812">Transmembrane</keyword>
<feature type="transmembrane region" description="Helical" evidence="6">
    <location>
        <begin position="27"/>
        <end position="46"/>
    </location>
</feature>
<feature type="transmembrane region" description="Helical" evidence="6">
    <location>
        <begin position="285"/>
        <end position="308"/>
    </location>
</feature>
<keyword evidence="5 6" id="KW-0472">Membrane</keyword>
<feature type="transmembrane region" description="Helical" evidence="6">
    <location>
        <begin position="339"/>
        <end position="358"/>
    </location>
</feature>
<feature type="transmembrane region" description="Helical" evidence="6">
    <location>
        <begin position="95"/>
        <end position="114"/>
    </location>
</feature>
<evidence type="ECO:0000313" key="8">
    <source>
        <dbReference type="Proteomes" id="UP000436483"/>
    </source>
</evidence>
<dbReference type="InterPro" id="IPR050367">
    <property type="entry name" value="APC_superfamily"/>
</dbReference>
<dbReference type="GO" id="GO:0022857">
    <property type="term" value="F:transmembrane transporter activity"/>
    <property type="evidence" value="ECO:0007669"/>
    <property type="project" value="InterPro"/>
</dbReference>
<accession>A0A7X3SNS5</accession>
<name>A0A7X3SNS5_9HYPH</name>
<feature type="transmembrane region" description="Helical" evidence="6">
    <location>
        <begin position="364"/>
        <end position="382"/>
    </location>
</feature>